<dbReference type="InterPro" id="IPR001789">
    <property type="entry name" value="Sig_transdc_resp-reg_receiver"/>
</dbReference>
<feature type="modified residue" description="4-aspartylphosphate" evidence="4">
    <location>
        <position position="51"/>
    </location>
</feature>
<protein>
    <submittedName>
        <fullName evidence="8">Response regulator</fullName>
    </submittedName>
</protein>
<dbReference type="PROSITE" id="PS51755">
    <property type="entry name" value="OMPR_PHOB"/>
    <property type="match status" value="1"/>
</dbReference>
<dbReference type="CDD" id="cd00383">
    <property type="entry name" value="trans_reg_C"/>
    <property type="match status" value="1"/>
</dbReference>
<reference evidence="8 9" key="1">
    <citation type="submission" date="2023-02" db="EMBL/GenBank/DDBJ databases">
        <title>Bacterial whole genome sequence for Curvibacter sp. HBC28.</title>
        <authorList>
            <person name="Le V."/>
            <person name="Ko S.-R."/>
            <person name="Ahn C.-Y."/>
            <person name="Oh H.-M."/>
        </authorList>
    </citation>
    <scope>NUCLEOTIDE SEQUENCE [LARGE SCALE GENOMIC DNA]</scope>
    <source>
        <strain evidence="8 9">HBC28</strain>
    </source>
</reference>
<dbReference type="SUPFAM" id="SSF46894">
    <property type="entry name" value="C-terminal effector domain of the bipartite response regulators"/>
    <property type="match status" value="1"/>
</dbReference>
<dbReference type="SUPFAM" id="SSF52172">
    <property type="entry name" value="CheY-like"/>
    <property type="match status" value="1"/>
</dbReference>
<evidence type="ECO:0000256" key="1">
    <source>
        <dbReference type="ARBA" id="ARBA00023015"/>
    </source>
</evidence>
<dbReference type="Gene3D" id="6.10.250.690">
    <property type="match status" value="1"/>
</dbReference>
<keyword evidence="3" id="KW-0804">Transcription</keyword>
<feature type="domain" description="OmpR/PhoB-type" evidence="7">
    <location>
        <begin position="128"/>
        <end position="224"/>
    </location>
</feature>
<dbReference type="Pfam" id="PF00072">
    <property type="entry name" value="Response_reg"/>
    <property type="match status" value="1"/>
</dbReference>
<dbReference type="PROSITE" id="PS50110">
    <property type="entry name" value="RESPONSE_REGULATORY"/>
    <property type="match status" value="1"/>
</dbReference>
<dbReference type="PANTHER" id="PTHR48111:SF67">
    <property type="entry name" value="TRANSCRIPTIONAL REGULATORY PROTEIN TCTD"/>
    <property type="match status" value="1"/>
</dbReference>
<feature type="domain" description="Response regulatory" evidence="6">
    <location>
        <begin position="2"/>
        <end position="116"/>
    </location>
</feature>
<evidence type="ECO:0000256" key="3">
    <source>
        <dbReference type="ARBA" id="ARBA00023163"/>
    </source>
</evidence>
<dbReference type="Gene3D" id="1.10.10.10">
    <property type="entry name" value="Winged helix-like DNA-binding domain superfamily/Winged helix DNA-binding domain"/>
    <property type="match status" value="1"/>
</dbReference>
<evidence type="ECO:0000313" key="8">
    <source>
        <dbReference type="EMBL" id="MDD0814794.1"/>
    </source>
</evidence>
<keyword evidence="1" id="KW-0805">Transcription regulation</keyword>
<evidence type="ECO:0000256" key="4">
    <source>
        <dbReference type="PROSITE-ProRule" id="PRU00169"/>
    </source>
</evidence>
<dbReference type="Gene3D" id="3.40.50.2300">
    <property type="match status" value="1"/>
</dbReference>
<comment type="caution">
    <text evidence="8">The sequence shown here is derived from an EMBL/GenBank/DDBJ whole genome shotgun (WGS) entry which is preliminary data.</text>
</comment>
<dbReference type="SMART" id="SM00448">
    <property type="entry name" value="REC"/>
    <property type="match status" value="1"/>
</dbReference>
<feature type="DNA-binding region" description="OmpR/PhoB-type" evidence="5">
    <location>
        <begin position="128"/>
        <end position="224"/>
    </location>
</feature>
<evidence type="ECO:0000259" key="7">
    <source>
        <dbReference type="PROSITE" id="PS51755"/>
    </source>
</evidence>
<organism evidence="8 9">
    <name type="scientific">Curvibacter microcysteis</name>
    <dbReference type="NCBI Taxonomy" id="3026419"/>
    <lineage>
        <taxon>Bacteria</taxon>
        <taxon>Pseudomonadati</taxon>
        <taxon>Pseudomonadota</taxon>
        <taxon>Betaproteobacteria</taxon>
        <taxon>Burkholderiales</taxon>
        <taxon>Comamonadaceae</taxon>
        <taxon>Curvibacter</taxon>
    </lineage>
</organism>
<dbReference type="InterPro" id="IPR001867">
    <property type="entry name" value="OmpR/PhoB-type_DNA-bd"/>
</dbReference>
<keyword evidence="2 5" id="KW-0238">DNA-binding</keyword>
<proteinExistence type="predicted"/>
<name>A0ABT5MDY2_9BURK</name>
<evidence type="ECO:0000256" key="5">
    <source>
        <dbReference type="PROSITE-ProRule" id="PRU01091"/>
    </source>
</evidence>
<gene>
    <name evidence="8" type="ORF">PSQ39_09145</name>
</gene>
<dbReference type="RefSeq" id="WP_273926466.1">
    <property type="nucleotide sequence ID" value="NZ_JAQSIO010000003.1"/>
</dbReference>
<dbReference type="Proteomes" id="UP001528672">
    <property type="component" value="Unassembled WGS sequence"/>
</dbReference>
<dbReference type="EMBL" id="JAQSIO010000003">
    <property type="protein sequence ID" value="MDD0814794.1"/>
    <property type="molecule type" value="Genomic_DNA"/>
</dbReference>
<dbReference type="InterPro" id="IPR036388">
    <property type="entry name" value="WH-like_DNA-bd_sf"/>
</dbReference>
<dbReference type="InterPro" id="IPR011006">
    <property type="entry name" value="CheY-like_superfamily"/>
</dbReference>
<dbReference type="InterPro" id="IPR039420">
    <property type="entry name" value="WalR-like"/>
</dbReference>
<accession>A0ABT5MDY2</accession>
<dbReference type="PANTHER" id="PTHR48111">
    <property type="entry name" value="REGULATOR OF RPOS"/>
    <property type="match status" value="1"/>
</dbReference>
<dbReference type="InterPro" id="IPR016032">
    <property type="entry name" value="Sig_transdc_resp-reg_C-effctor"/>
</dbReference>
<dbReference type="SMART" id="SM00862">
    <property type="entry name" value="Trans_reg_C"/>
    <property type="match status" value="1"/>
</dbReference>
<keyword evidence="9" id="KW-1185">Reference proteome</keyword>
<evidence type="ECO:0000256" key="2">
    <source>
        <dbReference type="ARBA" id="ARBA00023125"/>
    </source>
</evidence>
<dbReference type="Pfam" id="PF00486">
    <property type="entry name" value="Trans_reg_C"/>
    <property type="match status" value="1"/>
</dbReference>
<evidence type="ECO:0000313" key="9">
    <source>
        <dbReference type="Proteomes" id="UP001528672"/>
    </source>
</evidence>
<sequence length="226" mass="25229">MKLLLIEDDRSMQSALQRALSRRQIEVSLCEDGLQALSLWQERQPDVVVLDLSLPGLDGLHVLDRARRAGLRTPVLILTARGTIGDRVIGLNSGADDYLAKPFDLDELEARLRALHRRQQPALAAPTEARQALGDLEYDKDNGAFYLRGEVLDLSPRELTLLQALISRPGHAVSKERLFALVFPDDDTVQLEAIEVVVYRLRKKLSQAQVSLMTLRGLGYLLKAES</sequence>
<keyword evidence="4" id="KW-0597">Phosphoprotein</keyword>
<evidence type="ECO:0000259" key="6">
    <source>
        <dbReference type="PROSITE" id="PS50110"/>
    </source>
</evidence>